<dbReference type="Proteomes" id="UP000008084">
    <property type="component" value="Chromosome"/>
</dbReference>
<proteinExistence type="predicted"/>
<reference evidence="1 2" key="1">
    <citation type="journal article" date="2011" name="J. Bacteriol.">
        <title>Complete genome sequence of Yersinia enterocolitica subsp. palearctica serogroup O:3.</title>
        <authorList>
            <person name="Batzilla J."/>
            <person name="Hoper D."/>
            <person name="Antonenka U."/>
            <person name="Heesemann J."/>
            <person name="Rakin A."/>
        </authorList>
    </citation>
    <scope>NUCLEOTIDE SEQUENCE [LARGE SCALE GENOMIC DNA]</scope>
    <source>
        <strain evidence="2">DSM 13030 / CIP 106945 / Y11</strain>
    </source>
</reference>
<dbReference type="KEGG" id="yey:Y11_19531"/>
<protein>
    <submittedName>
        <fullName evidence="1">Uncharacterized protein</fullName>
    </submittedName>
</protein>
<organism evidence="1 2">
    <name type="scientific">Yersinia enterocolitica subsp. palearctica serotype O:3 (strain DSM 13030 / CIP 106945 / Y11)</name>
    <dbReference type="NCBI Taxonomy" id="930944"/>
    <lineage>
        <taxon>Bacteria</taxon>
        <taxon>Pseudomonadati</taxon>
        <taxon>Pseudomonadota</taxon>
        <taxon>Gammaproteobacteria</taxon>
        <taxon>Enterobacterales</taxon>
        <taxon>Yersiniaceae</taxon>
        <taxon>Yersinia</taxon>
    </lineage>
</organism>
<dbReference type="HOGENOM" id="CLU_1224361_0_0_6"/>
<dbReference type="PATRIC" id="fig|930944.6.peg.1942"/>
<sequence length="226" mass="25513">MNCYDYVGFNRTEIEQLLQINLRDSDEEYQNILKDKLPKWLTPFLSRINITIKETAALIVGVIPYSIQADDIGMVIINYEKSLWDAVDCNLLSCRDISYTNANKDIRHDGYLLRAEVEGWLKAHSFHWPLPPGAAPVPEQRQTEENWGGFAGKETALAFIAGMAIALARNNPQCRRGVRMNKTAISRVATQAMLNAGFRREMVTEKQMSNLISEALLVSLPEADNP</sequence>
<accession>A0A0H3NM96</accession>
<dbReference type="AlphaFoldDB" id="A0A0H3NM96"/>
<dbReference type="EMBL" id="FR729477">
    <property type="protein sequence ID" value="CBY26228.1"/>
    <property type="molecule type" value="Genomic_DNA"/>
</dbReference>
<evidence type="ECO:0000313" key="2">
    <source>
        <dbReference type="Proteomes" id="UP000008084"/>
    </source>
</evidence>
<name>A0A0H3NM96_YERE1</name>
<gene>
    <name evidence="1" type="ordered locus">Y11_19531</name>
</gene>
<evidence type="ECO:0000313" key="1">
    <source>
        <dbReference type="EMBL" id="CBY26228.1"/>
    </source>
</evidence>